<feature type="domain" description="Sugar-binding" evidence="5">
    <location>
        <begin position="92"/>
        <end position="337"/>
    </location>
</feature>
<sequence length="347" mass="38195">MKDLLELQRKIVPEIIDILEKRYIILRNIYYNQPIGRRALANSLNVGERVIRTEVSVLKEQGLLCIETNGMNVTEEGRLIIERLKDYIHGLKGLNNLEKKIQDMLNINRVYIVPGDSSEDIITFKDMGKTASLLIKQLIKDGDIIGITGGTTMAQVAEEMTADKNKKDVLVIPARGGLGKDLETQSNNIAASLAKKIGGSYRLLQVPDNVGGEALKALMTVHEIKEVLDMIKNMNVLIFGIGRADVMAQRRELEPDKIEKIKKEGAVAEAFGHYFNTDGNIVLETSTIGLSLDDFKGIDTVIGVASGKEKAEAIIAISKLHSNMTLVIDEGAARKILTMSKNATISK</sequence>
<feature type="domain" description="CggR N-terminal DNA binding" evidence="6">
    <location>
        <begin position="18"/>
        <end position="87"/>
    </location>
</feature>
<evidence type="ECO:0000313" key="8">
    <source>
        <dbReference type="Proteomes" id="UP000198625"/>
    </source>
</evidence>
<dbReference type="InterPro" id="IPR048715">
    <property type="entry name" value="CggR_N"/>
</dbReference>
<dbReference type="InterPro" id="IPR051054">
    <property type="entry name" value="SorC_transcr_regulators"/>
</dbReference>
<evidence type="ECO:0000256" key="3">
    <source>
        <dbReference type="ARBA" id="ARBA00023125"/>
    </source>
</evidence>
<evidence type="ECO:0000259" key="5">
    <source>
        <dbReference type="Pfam" id="PF04198"/>
    </source>
</evidence>
<dbReference type="STRING" id="415015.SAMN05660462_02450"/>
<organism evidence="7 8">
    <name type="scientific">Proteiniborus ethanoligenes</name>
    <dbReference type="NCBI Taxonomy" id="415015"/>
    <lineage>
        <taxon>Bacteria</taxon>
        <taxon>Bacillati</taxon>
        <taxon>Bacillota</taxon>
        <taxon>Clostridia</taxon>
        <taxon>Eubacteriales</taxon>
        <taxon>Proteiniborus</taxon>
    </lineage>
</organism>
<dbReference type="InterPro" id="IPR007324">
    <property type="entry name" value="Sugar-bd_dom_put"/>
</dbReference>
<dbReference type="EMBL" id="FNQE01000029">
    <property type="protein sequence ID" value="SDZ26797.1"/>
    <property type="molecule type" value="Genomic_DNA"/>
</dbReference>
<keyword evidence="4" id="KW-0804">Transcription</keyword>
<proteinExistence type="inferred from homology"/>
<dbReference type="InterPro" id="IPR036390">
    <property type="entry name" value="WH_DNA-bd_sf"/>
</dbReference>
<dbReference type="Proteomes" id="UP000198625">
    <property type="component" value="Unassembled WGS sequence"/>
</dbReference>
<evidence type="ECO:0000256" key="4">
    <source>
        <dbReference type="ARBA" id="ARBA00023163"/>
    </source>
</evidence>
<evidence type="ECO:0000256" key="1">
    <source>
        <dbReference type="ARBA" id="ARBA00010466"/>
    </source>
</evidence>
<evidence type="ECO:0000259" key="6">
    <source>
        <dbReference type="Pfam" id="PF21715"/>
    </source>
</evidence>
<evidence type="ECO:0000313" key="7">
    <source>
        <dbReference type="EMBL" id="SDZ26797.1"/>
    </source>
</evidence>
<dbReference type="RefSeq" id="WP_091731731.1">
    <property type="nucleotide sequence ID" value="NZ_FNQE01000029.1"/>
</dbReference>
<name>A0A1H3RM85_9FIRM</name>
<accession>A0A1H3RM85</accession>
<dbReference type="GO" id="GO:0030246">
    <property type="term" value="F:carbohydrate binding"/>
    <property type="evidence" value="ECO:0007669"/>
    <property type="project" value="InterPro"/>
</dbReference>
<dbReference type="SUPFAM" id="SSF46785">
    <property type="entry name" value="Winged helix' DNA-binding domain"/>
    <property type="match status" value="1"/>
</dbReference>
<dbReference type="SUPFAM" id="SSF100950">
    <property type="entry name" value="NagB/RpiA/CoA transferase-like"/>
    <property type="match status" value="1"/>
</dbReference>
<dbReference type="Pfam" id="PF21715">
    <property type="entry name" value="CggR_N"/>
    <property type="match status" value="1"/>
</dbReference>
<dbReference type="Gene3D" id="3.40.50.1360">
    <property type="match status" value="1"/>
</dbReference>
<keyword evidence="2" id="KW-0805">Transcription regulation</keyword>
<dbReference type="GO" id="GO:0003677">
    <property type="term" value="F:DNA binding"/>
    <property type="evidence" value="ECO:0007669"/>
    <property type="project" value="UniProtKB-KW"/>
</dbReference>
<dbReference type="PANTHER" id="PTHR34294">
    <property type="entry name" value="TRANSCRIPTIONAL REGULATOR-RELATED"/>
    <property type="match status" value="1"/>
</dbReference>
<dbReference type="InterPro" id="IPR036388">
    <property type="entry name" value="WH-like_DNA-bd_sf"/>
</dbReference>
<keyword evidence="8" id="KW-1185">Reference proteome</keyword>
<keyword evidence="3" id="KW-0238">DNA-binding</keyword>
<reference evidence="7 8" key="1">
    <citation type="submission" date="2016-10" db="EMBL/GenBank/DDBJ databases">
        <authorList>
            <person name="de Groot N.N."/>
        </authorList>
    </citation>
    <scope>NUCLEOTIDE SEQUENCE [LARGE SCALE GENOMIC DNA]</scope>
    <source>
        <strain evidence="7 8">DSM 21650</strain>
    </source>
</reference>
<dbReference type="OrthoDB" id="9793820at2"/>
<dbReference type="Gene3D" id="1.10.10.10">
    <property type="entry name" value="Winged helix-like DNA-binding domain superfamily/Winged helix DNA-binding domain"/>
    <property type="match status" value="1"/>
</dbReference>
<protein>
    <submittedName>
        <fullName evidence="7">Central glycolytic genes regulator</fullName>
    </submittedName>
</protein>
<dbReference type="Pfam" id="PF04198">
    <property type="entry name" value="Sugar-bind"/>
    <property type="match status" value="1"/>
</dbReference>
<comment type="similarity">
    <text evidence="1">Belongs to the SorC transcriptional regulatory family.</text>
</comment>
<dbReference type="PANTHER" id="PTHR34294:SF5">
    <property type="entry name" value="CENTRAL GLYCOLYTIC GENES REGULATOR"/>
    <property type="match status" value="1"/>
</dbReference>
<dbReference type="InterPro" id="IPR037171">
    <property type="entry name" value="NagB/RpiA_transferase-like"/>
</dbReference>
<evidence type="ECO:0000256" key="2">
    <source>
        <dbReference type="ARBA" id="ARBA00023015"/>
    </source>
</evidence>
<gene>
    <name evidence="7" type="ORF">SAMN05660462_02450</name>
</gene>
<dbReference type="AlphaFoldDB" id="A0A1H3RM85"/>